<reference evidence="1 2" key="1">
    <citation type="journal article" date="2018" name="Gigascience">
        <title>Genomes of trombidid mites reveal novel predicted allergens and laterally-transferred genes associated with secondary metabolism.</title>
        <authorList>
            <person name="Dong X."/>
            <person name="Chaisiri K."/>
            <person name="Xia D."/>
            <person name="Armstrong S.D."/>
            <person name="Fang Y."/>
            <person name="Donnelly M.J."/>
            <person name="Kadowaki T."/>
            <person name="McGarry J.W."/>
            <person name="Darby A.C."/>
            <person name="Makepeace B.L."/>
        </authorList>
    </citation>
    <scope>NUCLEOTIDE SEQUENCE [LARGE SCALE GENOMIC DNA]</scope>
    <source>
        <strain evidence="1">UoL-WK</strain>
    </source>
</reference>
<gene>
    <name evidence="1" type="ORF">B4U79_02733</name>
</gene>
<protein>
    <recommendedName>
        <fullName evidence="3">Transposable element Tc3 transposase</fullName>
    </recommendedName>
</protein>
<dbReference type="STRING" id="1965070.A0A3S3NSP5"/>
<evidence type="ECO:0008006" key="3">
    <source>
        <dbReference type="Google" id="ProtNLM"/>
    </source>
</evidence>
<comment type="caution">
    <text evidence="1">The sequence shown here is derived from an EMBL/GenBank/DDBJ whole genome shotgun (WGS) entry which is preliminary data.</text>
</comment>
<dbReference type="OrthoDB" id="6507355at2759"/>
<dbReference type="Proteomes" id="UP000285301">
    <property type="component" value="Unassembled WGS sequence"/>
</dbReference>
<accession>A0A3S3NSP5</accession>
<dbReference type="GO" id="GO:0003676">
    <property type="term" value="F:nucleic acid binding"/>
    <property type="evidence" value="ECO:0007669"/>
    <property type="project" value="InterPro"/>
</dbReference>
<dbReference type="InterPro" id="IPR036397">
    <property type="entry name" value="RNaseH_sf"/>
</dbReference>
<evidence type="ECO:0000313" key="1">
    <source>
        <dbReference type="EMBL" id="RWS08443.1"/>
    </source>
</evidence>
<dbReference type="Gene3D" id="3.30.420.10">
    <property type="entry name" value="Ribonuclease H-like superfamily/Ribonuclease H"/>
    <property type="match status" value="1"/>
</dbReference>
<dbReference type="AlphaFoldDB" id="A0A3S3NSP5"/>
<name>A0A3S3NSP5_9ACAR</name>
<dbReference type="EMBL" id="NCKU01002968">
    <property type="protein sequence ID" value="RWS08443.1"/>
    <property type="molecule type" value="Genomic_DNA"/>
</dbReference>
<sequence>MGGGSVMIWAALSATEKPEIVFLNGRQKATDYVEMLRNHLPVGTILGDSNWIFQQDNASIHRTSITNDLNPIENMWGILSRGVHAEGWQFNTVQQLKDAIFQEGDKIPEEIMKKLIDSTPNREFEVISKNGGSTKY</sequence>
<organism evidence="1 2">
    <name type="scientific">Dinothrombium tinctorium</name>
    <dbReference type="NCBI Taxonomy" id="1965070"/>
    <lineage>
        <taxon>Eukaryota</taxon>
        <taxon>Metazoa</taxon>
        <taxon>Ecdysozoa</taxon>
        <taxon>Arthropoda</taxon>
        <taxon>Chelicerata</taxon>
        <taxon>Arachnida</taxon>
        <taxon>Acari</taxon>
        <taxon>Acariformes</taxon>
        <taxon>Trombidiformes</taxon>
        <taxon>Prostigmata</taxon>
        <taxon>Anystina</taxon>
        <taxon>Parasitengona</taxon>
        <taxon>Trombidioidea</taxon>
        <taxon>Trombidiidae</taxon>
        <taxon>Dinothrombium</taxon>
    </lineage>
</organism>
<keyword evidence="2" id="KW-1185">Reference proteome</keyword>
<evidence type="ECO:0000313" key="2">
    <source>
        <dbReference type="Proteomes" id="UP000285301"/>
    </source>
</evidence>
<proteinExistence type="predicted"/>